<feature type="binding site" evidence="1">
    <location>
        <position position="305"/>
    </location>
    <ligand>
        <name>L-histidine</name>
        <dbReference type="ChEBI" id="CHEBI:57595"/>
    </ligand>
</feature>
<dbReference type="InterPro" id="IPR045864">
    <property type="entry name" value="aa-tRNA-synth_II/BPL/LPL"/>
</dbReference>
<feature type="domain" description="Class II Histidinyl-tRNA synthetase (HisRS)-like catalytic core" evidence="2">
    <location>
        <begin position="9"/>
        <end position="232"/>
    </location>
</feature>
<dbReference type="GO" id="GO:0004821">
    <property type="term" value="F:histidine-tRNA ligase activity"/>
    <property type="evidence" value="ECO:0007669"/>
    <property type="project" value="TreeGrafter"/>
</dbReference>
<keyword evidence="4" id="KW-1185">Reference proteome</keyword>
<proteinExistence type="predicted"/>
<dbReference type="AlphaFoldDB" id="A0A6P1T2K5"/>
<dbReference type="PIRSF" id="PIRSF001549">
    <property type="entry name" value="His-tRNA_synth"/>
    <property type="match status" value="1"/>
</dbReference>
<feature type="domain" description="Class II Histidinyl-tRNA synthetase (HisRS)-like catalytic core" evidence="2">
    <location>
        <begin position="268"/>
        <end position="353"/>
    </location>
</feature>
<gene>
    <name evidence="3" type="ORF">GO499_11170</name>
</gene>
<dbReference type="SUPFAM" id="SSF55681">
    <property type="entry name" value="Class II aaRS and biotin synthetases"/>
    <property type="match status" value="1"/>
</dbReference>
<dbReference type="PANTHER" id="PTHR43707:SF1">
    <property type="entry name" value="HISTIDINE--TRNA LIGASE, MITOCHONDRIAL-RELATED"/>
    <property type="match status" value="1"/>
</dbReference>
<sequence length="370" mass="39000">MSLAGEALAALEAETSRLLAAFVEAGAERVSPAVLQPAETLLDLYGEDIRARAFVVRDGLTEAMLRPDFTVPVVQRHMAEGAEPARYCYAGPVWRRQSAGSDRPTEYHQAGFELFDGSDRAAADAEVFSLIAGLMQDLPVSVSTGDTGLLRAVVAGLDTSDARKAALMRHIWRPARFARLVQRFSRPGAAKAELIAAAERGEAAAMIDASGKAVGLRSKAEVLERVARLVDDAGVAPLKDSDVKLMDTVLGLKGSVASAFGVLEGLVAQAPALAPAVTRFGKRVSALAARGVDVEKLAFEGTFGRTTLEYYDGFVFGFFDPTRGDGPSLASGGRYDALTAALGRGRAIPAVGGIIRPELVLALREGVGRC</sequence>
<dbReference type="Pfam" id="PF13393">
    <property type="entry name" value="tRNA-synt_His"/>
    <property type="match status" value="2"/>
</dbReference>
<dbReference type="InterPro" id="IPR004516">
    <property type="entry name" value="HisRS/HisZ"/>
</dbReference>
<accession>A0A6P1T2K5</accession>
<keyword evidence="3" id="KW-0328">Glycosyltransferase</keyword>
<feature type="binding site" evidence="1">
    <location>
        <begin position="68"/>
        <end position="70"/>
    </location>
    <ligand>
        <name>L-histidine</name>
        <dbReference type="ChEBI" id="CHEBI:57595"/>
    </ligand>
</feature>
<dbReference type="GO" id="GO:0016757">
    <property type="term" value="F:glycosyltransferase activity"/>
    <property type="evidence" value="ECO:0007669"/>
    <property type="project" value="UniProtKB-KW"/>
</dbReference>
<evidence type="ECO:0000256" key="1">
    <source>
        <dbReference type="PIRSR" id="PIRSR001549-1"/>
    </source>
</evidence>
<organism evidence="3 4">
    <name type="scientific">Algicella marina</name>
    <dbReference type="NCBI Taxonomy" id="2683284"/>
    <lineage>
        <taxon>Bacteria</taxon>
        <taxon>Pseudomonadati</taxon>
        <taxon>Pseudomonadota</taxon>
        <taxon>Alphaproteobacteria</taxon>
        <taxon>Rhodobacterales</taxon>
        <taxon>Paracoccaceae</taxon>
        <taxon>Algicella</taxon>
    </lineage>
</organism>
<dbReference type="InterPro" id="IPR041715">
    <property type="entry name" value="HisRS-like_core"/>
</dbReference>
<evidence type="ECO:0000259" key="2">
    <source>
        <dbReference type="Pfam" id="PF13393"/>
    </source>
</evidence>
<keyword evidence="3" id="KW-0808">Transferase</keyword>
<dbReference type="Proteomes" id="UP000464495">
    <property type="component" value="Chromosome"/>
</dbReference>
<evidence type="ECO:0000313" key="3">
    <source>
        <dbReference type="EMBL" id="QHQ35696.1"/>
    </source>
</evidence>
<dbReference type="Gene3D" id="3.30.930.10">
    <property type="entry name" value="Bira Bifunctional Protein, Domain 2"/>
    <property type="match status" value="1"/>
</dbReference>
<dbReference type="KEGG" id="amaq:GO499_11170"/>
<name>A0A6P1T2K5_9RHOB</name>
<feature type="binding site" evidence="1">
    <location>
        <begin position="310"/>
        <end position="311"/>
    </location>
    <ligand>
        <name>L-histidine</name>
        <dbReference type="ChEBI" id="CHEBI:57595"/>
    </ligand>
</feature>
<feature type="binding site" evidence="1">
    <location>
        <position position="109"/>
    </location>
    <ligand>
        <name>L-histidine</name>
        <dbReference type="ChEBI" id="CHEBI:57595"/>
    </ligand>
</feature>
<feature type="binding site" evidence="1">
    <location>
        <position position="113"/>
    </location>
    <ligand>
        <name>L-histidine</name>
        <dbReference type="ChEBI" id="CHEBI:57595"/>
    </ligand>
</feature>
<dbReference type="GO" id="GO:0005737">
    <property type="term" value="C:cytoplasm"/>
    <property type="evidence" value="ECO:0007669"/>
    <property type="project" value="InterPro"/>
</dbReference>
<feature type="binding site" evidence="1">
    <location>
        <position position="95"/>
    </location>
    <ligand>
        <name>L-histidine</name>
        <dbReference type="ChEBI" id="CHEBI:57595"/>
    </ligand>
</feature>
<reference evidence="3 4" key="1">
    <citation type="submission" date="2019-12" db="EMBL/GenBank/DDBJ databases">
        <title>Complete genome sequence of Algicella marina strain 9Alg 56(T) isolated from the red alga Tichocarpus crinitus.</title>
        <authorList>
            <person name="Kim S.-G."/>
            <person name="Nedashkovskaya O.I."/>
        </authorList>
    </citation>
    <scope>NUCLEOTIDE SEQUENCE [LARGE SCALE GENOMIC DNA]</scope>
    <source>
        <strain evidence="3 4">9Alg 56</strain>
    </source>
</reference>
<dbReference type="NCBIfam" id="NF008952">
    <property type="entry name" value="PRK12295.1-5"/>
    <property type="match status" value="1"/>
</dbReference>
<dbReference type="RefSeq" id="WP_161862256.1">
    <property type="nucleotide sequence ID" value="NZ_CP046620.1"/>
</dbReference>
<evidence type="ECO:0000313" key="4">
    <source>
        <dbReference type="Proteomes" id="UP000464495"/>
    </source>
</evidence>
<protein>
    <submittedName>
        <fullName evidence="3">ATP phosphoribosyltransferase regulatory subunit</fullName>
    </submittedName>
</protein>
<dbReference type="EMBL" id="CP046620">
    <property type="protein sequence ID" value="QHQ35696.1"/>
    <property type="molecule type" value="Genomic_DNA"/>
</dbReference>
<dbReference type="PANTHER" id="PTHR43707">
    <property type="entry name" value="HISTIDYL-TRNA SYNTHETASE"/>
    <property type="match status" value="1"/>
</dbReference>
<dbReference type="GO" id="GO:0006427">
    <property type="term" value="P:histidyl-tRNA aminoacylation"/>
    <property type="evidence" value="ECO:0007669"/>
    <property type="project" value="TreeGrafter"/>
</dbReference>